<dbReference type="OrthoDB" id="7173769at2"/>
<evidence type="ECO:0000313" key="1">
    <source>
        <dbReference type="EMBL" id="GEO80969.1"/>
    </source>
</evidence>
<name>A0A512H678_9PROT</name>
<dbReference type="RefSeq" id="WP_147163008.1">
    <property type="nucleotide sequence ID" value="NZ_BJZO01000022.1"/>
</dbReference>
<sequence length="72" mass="7952">MEFKPGDVVRLKSGGPAMTVESVGDHYMTGETGVTCVWFEKVGNKSNNKRERFSPVVLEHFKPGIGAISVRR</sequence>
<organism evidence="1 2">
    <name type="scientific">Pararhodospirillum oryzae</name>
    <dbReference type="NCBI Taxonomy" id="478448"/>
    <lineage>
        <taxon>Bacteria</taxon>
        <taxon>Pseudomonadati</taxon>
        <taxon>Pseudomonadota</taxon>
        <taxon>Alphaproteobacteria</taxon>
        <taxon>Rhodospirillales</taxon>
        <taxon>Rhodospirillaceae</taxon>
        <taxon>Pararhodospirillum</taxon>
    </lineage>
</organism>
<keyword evidence="2" id="KW-1185">Reference proteome</keyword>
<gene>
    <name evidence="1" type="ORF">ROR02_11000</name>
</gene>
<protein>
    <recommendedName>
        <fullName evidence="3">DUF2158 domain-containing protein</fullName>
    </recommendedName>
</protein>
<evidence type="ECO:0000313" key="2">
    <source>
        <dbReference type="Proteomes" id="UP000321567"/>
    </source>
</evidence>
<dbReference type="AlphaFoldDB" id="A0A512H678"/>
<proteinExistence type="predicted"/>
<comment type="caution">
    <text evidence="1">The sequence shown here is derived from an EMBL/GenBank/DDBJ whole genome shotgun (WGS) entry which is preliminary data.</text>
</comment>
<dbReference type="Proteomes" id="UP000321567">
    <property type="component" value="Unassembled WGS sequence"/>
</dbReference>
<dbReference type="Pfam" id="PF09926">
    <property type="entry name" value="DUF2158"/>
    <property type="match status" value="1"/>
</dbReference>
<evidence type="ECO:0008006" key="3">
    <source>
        <dbReference type="Google" id="ProtNLM"/>
    </source>
</evidence>
<accession>A0A512H678</accession>
<reference evidence="1 2" key="1">
    <citation type="submission" date="2019-07" db="EMBL/GenBank/DDBJ databases">
        <title>Whole genome shotgun sequence of Rhodospirillum oryzae NBRC 107573.</title>
        <authorList>
            <person name="Hosoyama A."/>
            <person name="Uohara A."/>
            <person name="Ohji S."/>
            <person name="Ichikawa N."/>
        </authorList>
    </citation>
    <scope>NUCLEOTIDE SEQUENCE [LARGE SCALE GENOMIC DNA]</scope>
    <source>
        <strain evidence="1 2">NBRC 107573</strain>
    </source>
</reference>
<dbReference type="InterPro" id="IPR019226">
    <property type="entry name" value="DUF2158"/>
</dbReference>
<dbReference type="EMBL" id="BJZO01000022">
    <property type="protein sequence ID" value="GEO80969.1"/>
    <property type="molecule type" value="Genomic_DNA"/>
</dbReference>